<organism evidence="2 3">
    <name type="scientific">Bacillus suaedaesalsae</name>
    <dbReference type="NCBI Taxonomy" id="2810349"/>
    <lineage>
        <taxon>Bacteria</taxon>
        <taxon>Bacillati</taxon>
        <taxon>Bacillota</taxon>
        <taxon>Bacilli</taxon>
        <taxon>Bacillales</taxon>
        <taxon>Bacillaceae</taxon>
        <taxon>Bacillus</taxon>
    </lineage>
</organism>
<keyword evidence="1" id="KW-0812">Transmembrane</keyword>
<dbReference type="Proteomes" id="UP001518925">
    <property type="component" value="Unassembled WGS sequence"/>
</dbReference>
<reference evidence="2 3" key="1">
    <citation type="submission" date="2021-02" db="EMBL/GenBank/DDBJ databases">
        <title>Bacillus sp. RD4P76, an endophyte from a halophyte.</title>
        <authorList>
            <person name="Sun J.-Q."/>
        </authorList>
    </citation>
    <scope>NUCLEOTIDE SEQUENCE [LARGE SCALE GENOMIC DNA]</scope>
    <source>
        <strain evidence="2 3">RD4P76</strain>
    </source>
</reference>
<keyword evidence="1" id="KW-0472">Membrane</keyword>
<keyword evidence="3" id="KW-1185">Reference proteome</keyword>
<feature type="transmembrane region" description="Helical" evidence="1">
    <location>
        <begin position="6"/>
        <end position="25"/>
    </location>
</feature>
<evidence type="ECO:0000256" key="1">
    <source>
        <dbReference type="SAM" id="Phobius"/>
    </source>
</evidence>
<accession>A0ABS2DHD0</accession>
<keyword evidence="1" id="KW-1133">Transmembrane helix</keyword>
<name>A0ABS2DHD0_9BACI</name>
<proteinExistence type="predicted"/>
<comment type="caution">
    <text evidence="2">The sequence shown here is derived from an EMBL/GenBank/DDBJ whole genome shotgun (WGS) entry which is preliminary data.</text>
</comment>
<protein>
    <submittedName>
        <fullName evidence="2">Uncharacterized protein</fullName>
    </submittedName>
</protein>
<sequence>MRKKCWMILTVVAMIYLYVFLIIVNSSVAGREYARNQGYFLLWSKGDIHTTTYNKELLLEMPFNQIWSLQETSPKSYIGKEVTTEGFVAFRLKTGLRHIFIMKAEQQVIGAHSSPLTLFPGNGDVESIDGRTLEEIHE</sequence>
<dbReference type="RefSeq" id="WP_204203245.1">
    <property type="nucleotide sequence ID" value="NZ_JAFELM010000028.1"/>
</dbReference>
<evidence type="ECO:0000313" key="2">
    <source>
        <dbReference type="EMBL" id="MBM6617886.1"/>
    </source>
</evidence>
<gene>
    <name evidence="2" type="ORF">JR050_09420</name>
</gene>
<evidence type="ECO:0000313" key="3">
    <source>
        <dbReference type="Proteomes" id="UP001518925"/>
    </source>
</evidence>
<dbReference type="EMBL" id="JAFELM010000028">
    <property type="protein sequence ID" value="MBM6617886.1"/>
    <property type="molecule type" value="Genomic_DNA"/>
</dbReference>